<keyword evidence="1" id="KW-0812">Transmembrane</keyword>
<keyword evidence="3" id="KW-1185">Reference proteome</keyword>
<dbReference type="AlphaFoldDB" id="A0A6A2YAQ4"/>
<dbReference type="Proteomes" id="UP000436088">
    <property type="component" value="Unassembled WGS sequence"/>
</dbReference>
<dbReference type="PANTHER" id="PTHR34057">
    <property type="entry name" value="ELONGATION FACTOR"/>
    <property type="match status" value="1"/>
</dbReference>
<protein>
    <submittedName>
        <fullName evidence="2">C2 domain-containing protein / GRAM domain-containing protein isoform 1</fullName>
    </submittedName>
</protein>
<sequence>MDWESPPIIYFTKSGLIGYLISYLICVLPVICQIRESITVKEGLAPLNRPFGTKGYDVEAHEGEPWSHRLWCIAFWYYDCCMASERILMDVNPESIDNMEVVRHKQNKAPEDVEVDIIGCTNNNDTTTVKIEDPDATECSSLFADTTSDTDKCSGLSDAEVEYQFVGDAAFASAYEPFSTVFHITKKRLTSHWRNFIRPLMLHCKWTEQRIKQIESQAGKYTRELSAYNQRKFPGIDQSALEGFGSKSLPFSSQYNLKMAIKRRRRKRIEEATDIASYMKTIADGAYIADDFPNTADTDQHTDCNDKSGINNDQLLFEFRDENNSLEQVLRKIEIVHAKVQKPRNQLDQVMSKIFLKFSSSENLSFLAVCDAQTSSTPSPTFAISSSGEAFHVPDKIESTVGLLSSAEVTCHQPQLVDSCEDVSPFNIQNSILVARWPAGTFNWIIQRLLGGVLLVDGGSSLCFRVSKASVLSDLDHWMGPDPMAKDEVVLD</sequence>
<dbReference type="CDD" id="cd11650">
    <property type="entry name" value="AT4G37440_like"/>
    <property type="match status" value="1"/>
</dbReference>
<proteinExistence type="predicted"/>
<keyword evidence="1" id="KW-1133">Transmembrane helix</keyword>
<dbReference type="PANTHER" id="PTHR34057:SF1">
    <property type="entry name" value="ELONGATION FACTOR"/>
    <property type="match status" value="1"/>
</dbReference>
<feature type="transmembrane region" description="Helical" evidence="1">
    <location>
        <begin position="16"/>
        <end position="34"/>
    </location>
</feature>
<comment type="caution">
    <text evidence="2">The sequence shown here is derived from an EMBL/GenBank/DDBJ whole genome shotgun (WGS) entry which is preliminary data.</text>
</comment>
<evidence type="ECO:0000256" key="1">
    <source>
        <dbReference type="SAM" id="Phobius"/>
    </source>
</evidence>
<accession>A0A6A2YAQ4</accession>
<name>A0A6A2YAQ4_HIBSY</name>
<gene>
    <name evidence="2" type="ORF">F3Y22_tig00111741pilonHSYRG00141</name>
</gene>
<organism evidence="2 3">
    <name type="scientific">Hibiscus syriacus</name>
    <name type="common">Rose of Sharon</name>
    <dbReference type="NCBI Taxonomy" id="106335"/>
    <lineage>
        <taxon>Eukaryota</taxon>
        <taxon>Viridiplantae</taxon>
        <taxon>Streptophyta</taxon>
        <taxon>Embryophyta</taxon>
        <taxon>Tracheophyta</taxon>
        <taxon>Spermatophyta</taxon>
        <taxon>Magnoliopsida</taxon>
        <taxon>eudicotyledons</taxon>
        <taxon>Gunneridae</taxon>
        <taxon>Pentapetalae</taxon>
        <taxon>rosids</taxon>
        <taxon>malvids</taxon>
        <taxon>Malvales</taxon>
        <taxon>Malvaceae</taxon>
        <taxon>Malvoideae</taxon>
        <taxon>Hibiscus</taxon>
    </lineage>
</organism>
<keyword evidence="1" id="KW-0472">Membrane</keyword>
<evidence type="ECO:0000313" key="3">
    <source>
        <dbReference type="Proteomes" id="UP000436088"/>
    </source>
</evidence>
<dbReference type="InterPro" id="IPR038745">
    <property type="entry name" value="AT4G37440-like"/>
</dbReference>
<reference evidence="2" key="1">
    <citation type="submission" date="2019-09" db="EMBL/GenBank/DDBJ databases">
        <title>Draft genome information of white flower Hibiscus syriacus.</title>
        <authorList>
            <person name="Kim Y.-M."/>
        </authorList>
    </citation>
    <scope>NUCLEOTIDE SEQUENCE [LARGE SCALE GENOMIC DNA]</scope>
    <source>
        <strain evidence="2">YM2019G1</strain>
    </source>
</reference>
<dbReference type="EMBL" id="VEPZ02001415">
    <property type="protein sequence ID" value="KAE8674666.1"/>
    <property type="molecule type" value="Genomic_DNA"/>
</dbReference>
<evidence type="ECO:0000313" key="2">
    <source>
        <dbReference type="EMBL" id="KAE8674666.1"/>
    </source>
</evidence>